<dbReference type="EMBL" id="JNGW01000073">
    <property type="protein sequence ID" value="KDR52209.1"/>
    <property type="molecule type" value="Genomic_DNA"/>
</dbReference>
<comment type="caution">
    <text evidence="1">The sequence shown here is derived from an EMBL/GenBank/DDBJ whole genome shotgun (WGS) entry which is preliminary data.</text>
</comment>
<proteinExistence type="predicted"/>
<gene>
    <name evidence="1" type="ORF">HMPREF1991_01743</name>
</gene>
<dbReference type="AlphaFoldDB" id="A0A069QJK7"/>
<protein>
    <submittedName>
        <fullName evidence="1">Uncharacterized protein</fullName>
    </submittedName>
</protein>
<evidence type="ECO:0000313" key="1">
    <source>
        <dbReference type="EMBL" id="KDR52209.1"/>
    </source>
</evidence>
<organism evidence="1 2">
    <name type="scientific">Hoylesella loescheii DSM 19665 = JCM 12249 = ATCC 15930</name>
    <dbReference type="NCBI Taxonomy" id="1122985"/>
    <lineage>
        <taxon>Bacteria</taxon>
        <taxon>Pseudomonadati</taxon>
        <taxon>Bacteroidota</taxon>
        <taxon>Bacteroidia</taxon>
        <taxon>Bacteroidales</taxon>
        <taxon>Prevotellaceae</taxon>
        <taxon>Hoylesella</taxon>
    </lineage>
</organism>
<sequence length="44" mass="5157">MSSKRYSPKLSYAYRPSSIPIINPIAYLPISFRKQSIDIYQYSI</sequence>
<dbReference type="HOGENOM" id="CLU_3220397_0_0_10"/>
<name>A0A069QJK7_HOYLO</name>
<keyword evidence="2" id="KW-1185">Reference proteome</keyword>
<evidence type="ECO:0000313" key="2">
    <source>
        <dbReference type="Proteomes" id="UP000027442"/>
    </source>
</evidence>
<reference evidence="1 2" key="1">
    <citation type="submission" date="2013-08" db="EMBL/GenBank/DDBJ databases">
        <authorList>
            <person name="Weinstock G."/>
            <person name="Sodergren E."/>
            <person name="Wylie T."/>
            <person name="Fulton L."/>
            <person name="Fulton R."/>
            <person name="Fronick C."/>
            <person name="O'Laughlin M."/>
            <person name="Godfrey J."/>
            <person name="Miner T."/>
            <person name="Herter B."/>
            <person name="Appelbaum E."/>
            <person name="Cordes M."/>
            <person name="Lek S."/>
            <person name="Wollam A."/>
            <person name="Pepin K.H."/>
            <person name="Palsikar V.B."/>
            <person name="Mitreva M."/>
            <person name="Wilson R.K."/>
        </authorList>
    </citation>
    <scope>NUCLEOTIDE SEQUENCE [LARGE SCALE GENOMIC DNA]</scope>
    <source>
        <strain evidence="1 2">ATCC 15930</strain>
    </source>
</reference>
<accession>A0A069QJK7</accession>
<dbReference type="PATRIC" id="fig|1122985.7.peg.1813"/>
<dbReference type="Proteomes" id="UP000027442">
    <property type="component" value="Unassembled WGS sequence"/>
</dbReference>